<dbReference type="KEGG" id="kbs:EPA93_38160"/>
<proteinExistence type="predicted"/>
<protein>
    <submittedName>
        <fullName evidence="1">Winged helix-turn-helix domain-containing protein</fullName>
    </submittedName>
</protein>
<reference evidence="1 2" key="1">
    <citation type="submission" date="2019-01" db="EMBL/GenBank/DDBJ databases">
        <title>Ktedonosporobacter rubrisoli SCAWS-G2.</title>
        <authorList>
            <person name="Huang Y."/>
            <person name="Yan B."/>
        </authorList>
    </citation>
    <scope>NUCLEOTIDE SEQUENCE [LARGE SCALE GENOMIC DNA]</scope>
    <source>
        <strain evidence="1 2">SCAWS-G2</strain>
    </source>
</reference>
<dbReference type="PANTHER" id="PTHR30528">
    <property type="entry name" value="CYTOPLASMIC PROTEIN"/>
    <property type="match status" value="1"/>
</dbReference>
<accession>A0A4P6K0J6</accession>
<sequence>MALQLSYEEARDFLVKYHFAQSDLPGVFTQLGTVQYDPLNPVGRNPDLVFQARVPGYRVDDWQATAYTDRVVYDAWDKQACLVPVSDWPLRETIRQMYRPYHDREILQADPGLPEQILAAIDAQGPLSSQEFEDRSRLPDNNSWYGLTRTKRVLRAMWACGMLLTHHRKSGRHYYARPAQVIPAQYYNQPLLTDEEAFHRWIILRRHQASGLLRPTAEACIWSACGDSTTRKKAIAQLVEEGTLLPVQVGQKAALYHMPSSALPLLNAAPPPPRVIFLGPLDNFLWDRKAVLQLFNFDYTWEVYKPAQQRRWGYYVLPVFYKNRFIGRLDSRLEQGTWTISRWWWEPTIRPDAELVEALRQATGNFLNYLRACAVRLEEGVDATAREALSTGK</sequence>
<evidence type="ECO:0000313" key="2">
    <source>
        <dbReference type="Proteomes" id="UP000290365"/>
    </source>
</evidence>
<dbReference type="RefSeq" id="WP_129892546.1">
    <property type="nucleotide sequence ID" value="NZ_CP035758.1"/>
</dbReference>
<organism evidence="1 2">
    <name type="scientific">Ktedonosporobacter rubrisoli</name>
    <dbReference type="NCBI Taxonomy" id="2509675"/>
    <lineage>
        <taxon>Bacteria</taxon>
        <taxon>Bacillati</taxon>
        <taxon>Chloroflexota</taxon>
        <taxon>Ktedonobacteria</taxon>
        <taxon>Ktedonobacterales</taxon>
        <taxon>Ktedonosporobacteraceae</taxon>
        <taxon>Ktedonosporobacter</taxon>
    </lineage>
</organism>
<dbReference type="EMBL" id="CP035758">
    <property type="protein sequence ID" value="QBD81485.1"/>
    <property type="molecule type" value="Genomic_DNA"/>
</dbReference>
<gene>
    <name evidence="1" type="ORF">EPA93_38160</name>
</gene>
<dbReference type="Pfam" id="PF06224">
    <property type="entry name" value="AlkZ-like"/>
    <property type="match status" value="1"/>
</dbReference>
<dbReference type="OrthoDB" id="9787207at2"/>
<keyword evidence="2" id="KW-1185">Reference proteome</keyword>
<dbReference type="PANTHER" id="PTHR30528:SF0">
    <property type="entry name" value="CYTOPLASMIC PROTEIN"/>
    <property type="match status" value="1"/>
</dbReference>
<name>A0A4P6K0J6_KTERU</name>
<dbReference type="AlphaFoldDB" id="A0A4P6K0J6"/>
<dbReference type="InterPro" id="IPR009351">
    <property type="entry name" value="AlkZ-like"/>
</dbReference>
<dbReference type="Proteomes" id="UP000290365">
    <property type="component" value="Chromosome"/>
</dbReference>
<evidence type="ECO:0000313" key="1">
    <source>
        <dbReference type="EMBL" id="QBD81485.1"/>
    </source>
</evidence>